<keyword evidence="1" id="KW-0732">Signal</keyword>
<evidence type="ECO:0000313" key="2">
    <source>
        <dbReference type="EMBL" id="OQX90338.1"/>
    </source>
</evidence>
<name>A0A1W9S0G3_9BACT</name>
<evidence type="ECO:0008006" key="4">
    <source>
        <dbReference type="Google" id="ProtNLM"/>
    </source>
</evidence>
<dbReference type="Proteomes" id="UP000192611">
    <property type="component" value="Unassembled WGS sequence"/>
</dbReference>
<dbReference type="AlphaFoldDB" id="A0A1W9S0G3"/>
<comment type="caution">
    <text evidence="2">The sequence shown here is derived from an EMBL/GenBank/DDBJ whole genome shotgun (WGS) entry which is preliminary data.</text>
</comment>
<sequence length="377" mass="43719">MFRVGTISMVSVILIVSSVFAQQTISVGDFDFTLGGCVRALYTSEKYRDSQFNEIMNHQNVFLEVARLNLAGEYGDHLSAYIEGGYFKDWRYSLGYDDYERSYDNWFYLGWLKMSYGMFELTGGLDFVNCGIEPSIRDVDLHLLRPSLATLRLAPMRKPGVRFSISPFRSGEHRFMTLSFGLYDDIYPPFTSEYDRLEGDDRRFFIDLPYVASLALSPFEQLKITGYYGNDTNWIKYGYGNDEWDEDDDAVLRIHGAGLWFGVSGFGVSVDYFYKHAIERYWYWGTYASNGGQLSVYYEAPPLGPITFEPVFRIDILNPQKGFKYDKITTYAFGLNLHTFDEHISLMMNYYHPREEVPEGESQYPNDEFYTGLQLIM</sequence>
<feature type="signal peptide" evidence="1">
    <location>
        <begin position="1"/>
        <end position="21"/>
    </location>
</feature>
<organism evidence="2 3">
    <name type="scientific">Candidatus Coatesbacteria bacterium 4484_99</name>
    <dbReference type="NCBI Taxonomy" id="1970774"/>
    <lineage>
        <taxon>Bacteria</taxon>
        <taxon>Candidatus Coatesiibacteriota</taxon>
    </lineage>
</organism>
<reference evidence="3" key="1">
    <citation type="submission" date="2017-03" db="EMBL/GenBank/DDBJ databases">
        <title>Novel pathways for hydrocarbon cycling and metabolic interdependencies in hydrothermal sediment communities.</title>
        <authorList>
            <person name="Dombrowski N."/>
            <person name="Seitz K."/>
            <person name="Teske A."/>
            <person name="Baker B."/>
        </authorList>
    </citation>
    <scope>NUCLEOTIDE SEQUENCE [LARGE SCALE GENOMIC DNA]</scope>
</reference>
<accession>A0A1W9S0G3</accession>
<proteinExistence type="predicted"/>
<evidence type="ECO:0000313" key="3">
    <source>
        <dbReference type="Proteomes" id="UP000192611"/>
    </source>
</evidence>
<evidence type="ECO:0000256" key="1">
    <source>
        <dbReference type="SAM" id="SignalP"/>
    </source>
</evidence>
<dbReference type="EMBL" id="NATQ01000067">
    <property type="protein sequence ID" value="OQX90338.1"/>
    <property type="molecule type" value="Genomic_DNA"/>
</dbReference>
<protein>
    <recommendedName>
        <fullName evidence="4">Porin domain-containing protein</fullName>
    </recommendedName>
</protein>
<feature type="chain" id="PRO_5012800573" description="Porin domain-containing protein" evidence="1">
    <location>
        <begin position="22"/>
        <end position="377"/>
    </location>
</feature>
<gene>
    <name evidence="2" type="ORF">B6D57_03660</name>
</gene>